<sequence>MCEPIGSLILCVTSLTYIIAIGLCVLCVSVVLHTHCLNAPSQVPRA</sequence>
<keyword evidence="1" id="KW-0472">Membrane</keyword>
<organism evidence="2 3">
    <name type="scientific">Microcystis aeruginosa PCC 9701</name>
    <dbReference type="NCBI Taxonomy" id="721123"/>
    <lineage>
        <taxon>Bacteria</taxon>
        <taxon>Bacillati</taxon>
        <taxon>Cyanobacteriota</taxon>
        <taxon>Cyanophyceae</taxon>
        <taxon>Oscillatoriophycideae</taxon>
        <taxon>Chroococcales</taxon>
        <taxon>Microcystaceae</taxon>
        <taxon>Microcystis</taxon>
    </lineage>
</organism>
<accession>I4IPV9</accession>
<evidence type="ECO:0000256" key="1">
    <source>
        <dbReference type="SAM" id="Phobius"/>
    </source>
</evidence>
<dbReference type="EMBL" id="CAIQ01000153">
    <property type="protein sequence ID" value="CCI36333.1"/>
    <property type="molecule type" value="Genomic_DNA"/>
</dbReference>
<dbReference type="HOGENOM" id="CLU_210980_0_0_3"/>
<dbReference type="AlphaFoldDB" id="I4IPV9"/>
<feature type="transmembrane region" description="Helical" evidence="1">
    <location>
        <begin position="7"/>
        <end position="32"/>
    </location>
</feature>
<dbReference type="Proteomes" id="UP000004047">
    <property type="component" value="Unassembled WGS sequence"/>
</dbReference>
<evidence type="ECO:0000313" key="2">
    <source>
        <dbReference type="EMBL" id="CCI36333.1"/>
    </source>
</evidence>
<keyword evidence="1" id="KW-1133">Transmembrane helix</keyword>
<evidence type="ECO:0000313" key="3">
    <source>
        <dbReference type="Proteomes" id="UP000004047"/>
    </source>
</evidence>
<comment type="caution">
    <text evidence="2">The sequence shown here is derived from an EMBL/GenBank/DDBJ whole genome shotgun (WGS) entry which is preliminary data.</text>
</comment>
<proteinExistence type="predicted"/>
<reference evidence="2 3" key="1">
    <citation type="submission" date="2012-04" db="EMBL/GenBank/DDBJ databases">
        <authorList>
            <person name="Genoscope - CEA"/>
        </authorList>
    </citation>
    <scope>NUCLEOTIDE SEQUENCE [LARGE SCALE GENOMIC DNA]</scope>
    <source>
        <strain evidence="2 3">9701</strain>
    </source>
</reference>
<gene>
    <name evidence="2" type="ORF">MICAK_2360025</name>
</gene>
<name>I4IPV9_MICAE</name>
<protein>
    <submittedName>
        <fullName evidence="2">Uncharacterized protein</fullName>
    </submittedName>
</protein>
<keyword evidence="1" id="KW-0812">Transmembrane</keyword>